<dbReference type="InterPro" id="IPR003131">
    <property type="entry name" value="T1-type_BTB"/>
</dbReference>
<dbReference type="InterPro" id="IPR013320">
    <property type="entry name" value="ConA-like_dom_sf"/>
</dbReference>
<dbReference type="InterPro" id="IPR043136">
    <property type="entry name" value="B30.2/SPRY_sf"/>
</dbReference>
<keyword evidence="2" id="KW-1185">Reference proteome</keyword>
<proteinExistence type="predicted"/>
<name>A0A6S7FY55_PARCT</name>
<dbReference type="Gene3D" id="3.30.710.10">
    <property type="entry name" value="Potassium Channel Kv1.1, Chain A"/>
    <property type="match status" value="1"/>
</dbReference>
<comment type="caution">
    <text evidence="1">The sequence shown here is derived from an EMBL/GenBank/DDBJ whole genome shotgun (WGS) entry which is preliminary data.</text>
</comment>
<gene>
    <name evidence="1" type="ORF">PACLA_8A058134</name>
</gene>
<evidence type="ECO:0000313" key="2">
    <source>
        <dbReference type="Proteomes" id="UP001152795"/>
    </source>
</evidence>
<dbReference type="AlphaFoldDB" id="A0A6S7FY55"/>
<sequence length="278" mass="31819">MTQRMNVGEVRNDDIIHLNVGGQKLTTERSTLCQVEGSFLASRFSGRWEGRHKCDDDGAVFFDYNQQFFVAILNYLRAKKFATIENPALPPKVPGDQLDDFETFVQYLGLSDEIFPREKFNQHSPGVTLGEDGRVAVHDPDKAEHRYVLGQNIYREKTHSFRLELEMFKDRFWMFVGILKKGVVPPNNKSRRWPGSYGWALGESGQVWKDGSPTIDNALKDVTKQGDTVKLVLDCDAAKLSLHLSTGQQFHIEILKSQTWRLHVILLNPSDRLRIINE</sequence>
<dbReference type="SUPFAM" id="SSF49899">
    <property type="entry name" value="Concanavalin A-like lectins/glucanases"/>
    <property type="match status" value="1"/>
</dbReference>
<accession>A0A6S7FY55</accession>
<dbReference type="Gene3D" id="2.60.120.920">
    <property type="match status" value="1"/>
</dbReference>
<dbReference type="EMBL" id="CACRXK020000335">
    <property type="protein sequence ID" value="CAB3980896.1"/>
    <property type="molecule type" value="Genomic_DNA"/>
</dbReference>
<dbReference type="PANTHER" id="PTHR14499">
    <property type="entry name" value="POTASSIUM CHANNEL TETRAMERIZATION DOMAIN-CONTAINING"/>
    <property type="match status" value="1"/>
</dbReference>
<dbReference type="Proteomes" id="UP001152795">
    <property type="component" value="Unassembled WGS sequence"/>
</dbReference>
<dbReference type="InterPro" id="IPR011333">
    <property type="entry name" value="SKP1/BTB/POZ_sf"/>
</dbReference>
<dbReference type="OrthoDB" id="41971at2759"/>
<evidence type="ECO:0000313" key="1">
    <source>
        <dbReference type="EMBL" id="CAB3980896.1"/>
    </source>
</evidence>
<dbReference type="Pfam" id="PF02214">
    <property type="entry name" value="BTB_2"/>
    <property type="match status" value="1"/>
</dbReference>
<dbReference type="SUPFAM" id="SSF54695">
    <property type="entry name" value="POZ domain"/>
    <property type="match status" value="1"/>
</dbReference>
<reference evidence="1" key="1">
    <citation type="submission" date="2020-04" db="EMBL/GenBank/DDBJ databases">
        <authorList>
            <person name="Alioto T."/>
            <person name="Alioto T."/>
            <person name="Gomez Garrido J."/>
        </authorList>
    </citation>
    <scope>NUCLEOTIDE SEQUENCE</scope>
    <source>
        <strain evidence="1">A484AB</strain>
    </source>
</reference>
<protein>
    <submittedName>
        <fullName evidence="1">Chaperone dnaK2</fullName>
    </submittedName>
</protein>
<dbReference type="PANTHER" id="PTHR14499:SF136">
    <property type="entry name" value="GH08630P"/>
    <property type="match status" value="1"/>
</dbReference>
<dbReference type="GO" id="GO:0051260">
    <property type="term" value="P:protein homooligomerization"/>
    <property type="evidence" value="ECO:0007669"/>
    <property type="project" value="InterPro"/>
</dbReference>
<organism evidence="1 2">
    <name type="scientific">Paramuricea clavata</name>
    <name type="common">Red gorgonian</name>
    <name type="synonym">Violescent sea-whip</name>
    <dbReference type="NCBI Taxonomy" id="317549"/>
    <lineage>
        <taxon>Eukaryota</taxon>
        <taxon>Metazoa</taxon>
        <taxon>Cnidaria</taxon>
        <taxon>Anthozoa</taxon>
        <taxon>Octocorallia</taxon>
        <taxon>Malacalcyonacea</taxon>
        <taxon>Plexauridae</taxon>
        <taxon>Paramuricea</taxon>
    </lineage>
</organism>